<evidence type="ECO:0000313" key="4">
    <source>
        <dbReference type="Proteomes" id="UP000076154"/>
    </source>
</evidence>
<evidence type="ECO:0000256" key="1">
    <source>
        <dbReference type="SAM" id="MobiDB-lite"/>
    </source>
</evidence>
<evidence type="ECO:0000313" key="3">
    <source>
        <dbReference type="EMBL" id="RDB25454.1"/>
    </source>
</evidence>
<organism evidence="3 4">
    <name type="scientific">Hypsizygus marmoreus</name>
    <name type="common">White beech mushroom</name>
    <name type="synonym">Agaricus marmoreus</name>
    <dbReference type="NCBI Taxonomy" id="39966"/>
    <lineage>
        <taxon>Eukaryota</taxon>
        <taxon>Fungi</taxon>
        <taxon>Dikarya</taxon>
        <taxon>Basidiomycota</taxon>
        <taxon>Agaricomycotina</taxon>
        <taxon>Agaricomycetes</taxon>
        <taxon>Agaricomycetidae</taxon>
        <taxon>Agaricales</taxon>
        <taxon>Tricholomatineae</taxon>
        <taxon>Lyophyllaceae</taxon>
        <taxon>Hypsizygus</taxon>
    </lineage>
</organism>
<accession>A0A369K161</accession>
<feature type="region of interest" description="Disordered" evidence="1">
    <location>
        <begin position="175"/>
        <end position="203"/>
    </location>
</feature>
<dbReference type="AlphaFoldDB" id="A0A369K161"/>
<dbReference type="EMBL" id="LUEZ02000041">
    <property type="protein sequence ID" value="RDB25454.1"/>
    <property type="molecule type" value="Genomic_DNA"/>
</dbReference>
<feature type="chain" id="PRO_5017009251" description="Fungal N-terminal domain-containing protein" evidence="2">
    <location>
        <begin position="24"/>
        <end position="203"/>
    </location>
</feature>
<feature type="signal peptide" evidence="2">
    <location>
        <begin position="1"/>
        <end position="23"/>
    </location>
</feature>
<evidence type="ECO:0000256" key="2">
    <source>
        <dbReference type="SAM" id="SignalP"/>
    </source>
</evidence>
<dbReference type="Proteomes" id="UP000076154">
    <property type="component" value="Unassembled WGS sequence"/>
</dbReference>
<sequence length="203" mass="22249">MDTLVALSNIGAFLLQAVTLGTGVRDNTISIQAILRNAHELLEDAMDDLLDWEHLMDADESSHLYEKFDILSDTVQHQAEVATSQNGFLIAAHSYRAAKAEAKRQWALCYDLKTAIKKASQSARRAHGKGDGNTAKNAGKDETKVAKKTKGKKVESLANVLVPPLARIREHRQRLRNGGSGPDPFQDQDVHFSSTSSLVQVCT</sequence>
<dbReference type="OrthoDB" id="3125792at2759"/>
<protein>
    <recommendedName>
        <fullName evidence="5">Fungal N-terminal domain-containing protein</fullName>
    </recommendedName>
</protein>
<gene>
    <name evidence="3" type="ORF">Hypma_007490</name>
</gene>
<reference evidence="3" key="1">
    <citation type="submission" date="2018-04" db="EMBL/GenBank/DDBJ databases">
        <title>Whole genome sequencing of Hypsizygus marmoreus.</title>
        <authorList>
            <person name="Choi I.-G."/>
            <person name="Min B."/>
            <person name="Kim J.-G."/>
            <person name="Kim S."/>
            <person name="Oh Y.-L."/>
            <person name="Kong W.-S."/>
            <person name="Park H."/>
            <person name="Jeong J."/>
            <person name="Song E.-S."/>
        </authorList>
    </citation>
    <scope>NUCLEOTIDE SEQUENCE [LARGE SCALE GENOMIC DNA]</scope>
    <source>
        <strain evidence="3">51987-8</strain>
    </source>
</reference>
<keyword evidence="4" id="KW-1185">Reference proteome</keyword>
<name>A0A369K161_HYPMA</name>
<proteinExistence type="predicted"/>
<comment type="caution">
    <text evidence="3">The sequence shown here is derived from an EMBL/GenBank/DDBJ whole genome shotgun (WGS) entry which is preliminary data.</text>
</comment>
<dbReference type="InParanoid" id="A0A369K161"/>
<feature type="region of interest" description="Disordered" evidence="1">
    <location>
        <begin position="121"/>
        <end position="151"/>
    </location>
</feature>
<feature type="compositionally biased region" description="Polar residues" evidence="1">
    <location>
        <begin position="191"/>
        <end position="203"/>
    </location>
</feature>
<keyword evidence="2" id="KW-0732">Signal</keyword>
<evidence type="ECO:0008006" key="5">
    <source>
        <dbReference type="Google" id="ProtNLM"/>
    </source>
</evidence>